<dbReference type="Gene3D" id="3.90.25.10">
    <property type="entry name" value="UDP-galactose 4-epimerase, domain 1"/>
    <property type="match status" value="1"/>
</dbReference>
<reference evidence="3" key="1">
    <citation type="submission" date="2017-09" db="EMBL/GenBank/DDBJ databases">
        <authorList>
            <person name="Feng G."/>
            <person name="Zhu H."/>
        </authorList>
    </citation>
    <scope>NUCLEOTIDE SEQUENCE [LARGE SCALE GENOMIC DNA]</scope>
    <source>
        <strain evidence="3">1PNM-20</strain>
    </source>
</reference>
<dbReference type="OrthoDB" id="7771794at2"/>
<dbReference type="SUPFAM" id="SSF51735">
    <property type="entry name" value="NAD(P)-binding Rossmann-fold domains"/>
    <property type="match status" value="1"/>
</dbReference>
<gene>
    <name evidence="2" type="ORF">CKY28_16790</name>
</gene>
<feature type="domain" description="NmrA-like" evidence="1">
    <location>
        <begin position="2"/>
        <end position="208"/>
    </location>
</feature>
<name>A0A2A2SBZ2_9SPHN</name>
<dbReference type="RefSeq" id="WP_095999521.1">
    <property type="nucleotide sequence ID" value="NZ_NSLI01000005.1"/>
</dbReference>
<dbReference type="Gene3D" id="3.40.50.720">
    <property type="entry name" value="NAD(P)-binding Rossmann-like Domain"/>
    <property type="match status" value="1"/>
</dbReference>
<dbReference type="PANTHER" id="PTHR43162:SF1">
    <property type="entry name" value="PRESTALK A DIFFERENTIATION PROTEIN A"/>
    <property type="match status" value="1"/>
</dbReference>
<evidence type="ECO:0000313" key="3">
    <source>
        <dbReference type="Proteomes" id="UP000218151"/>
    </source>
</evidence>
<dbReference type="Proteomes" id="UP000218151">
    <property type="component" value="Unassembled WGS sequence"/>
</dbReference>
<evidence type="ECO:0000259" key="1">
    <source>
        <dbReference type="Pfam" id="PF05368"/>
    </source>
</evidence>
<dbReference type="Pfam" id="PF05368">
    <property type="entry name" value="NmrA"/>
    <property type="match status" value="1"/>
</dbReference>
<dbReference type="InterPro" id="IPR036291">
    <property type="entry name" value="NAD(P)-bd_dom_sf"/>
</dbReference>
<accession>A0A2A2SBZ2</accession>
<protein>
    <recommendedName>
        <fullName evidence="1">NmrA-like domain-containing protein</fullName>
    </recommendedName>
</protein>
<dbReference type="InterPro" id="IPR051604">
    <property type="entry name" value="Ergot_Alk_Oxidoreductase"/>
</dbReference>
<sequence length="281" mass="29132">MNILVTGGTGKIGRATVAALRAGGHEATPASRGGDGGVALDLRDVDAVERAAEGRDAALLIMPLGPDEGELGPKLVAAMRRAGVGRIVAIGIQNADAMRAIPHFEAKLPMQAAVREAGGTVLACNWFQQNDLNVLPAILHGGAYPLPVGSVGVWAVSTDDIAAAAARALTEDGWGGREVPLCGPERLTGEAFAASWSGVLGRPVAYAGDDPEPFIGGMRASMPFFDPWIEHDFRQMIRVTQEMGCVATPDEVAQAEAIVGRPLTRHADFAARAAAAGRTDA</sequence>
<organism evidence="2 3">
    <name type="scientific">Sphingomonas lenta</name>
    <dbReference type="NCBI Taxonomy" id="1141887"/>
    <lineage>
        <taxon>Bacteria</taxon>
        <taxon>Pseudomonadati</taxon>
        <taxon>Pseudomonadota</taxon>
        <taxon>Alphaproteobacteria</taxon>
        <taxon>Sphingomonadales</taxon>
        <taxon>Sphingomonadaceae</taxon>
        <taxon>Sphingomonas</taxon>
    </lineage>
</organism>
<dbReference type="InterPro" id="IPR008030">
    <property type="entry name" value="NmrA-like"/>
</dbReference>
<keyword evidence="3" id="KW-1185">Reference proteome</keyword>
<dbReference type="PANTHER" id="PTHR43162">
    <property type="match status" value="1"/>
</dbReference>
<evidence type="ECO:0000313" key="2">
    <source>
        <dbReference type="EMBL" id="PAX06776.1"/>
    </source>
</evidence>
<dbReference type="AlphaFoldDB" id="A0A2A2SBZ2"/>
<comment type="caution">
    <text evidence="2">The sequence shown here is derived from an EMBL/GenBank/DDBJ whole genome shotgun (WGS) entry which is preliminary data.</text>
</comment>
<proteinExistence type="predicted"/>
<dbReference type="EMBL" id="NSLI01000005">
    <property type="protein sequence ID" value="PAX06776.1"/>
    <property type="molecule type" value="Genomic_DNA"/>
</dbReference>